<feature type="region of interest" description="Disordered" evidence="1">
    <location>
        <begin position="1"/>
        <end position="53"/>
    </location>
</feature>
<name>A0AAD6S9S3_9AGAR</name>
<feature type="compositionally biased region" description="Gly residues" evidence="1">
    <location>
        <begin position="144"/>
        <end position="155"/>
    </location>
</feature>
<comment type="caution">
    <text evidence="2">The sequence shown here is derived from an EMBL/GenBank/DDBJ whole genome shotgun (WGS) entry which is preliminary data.</text>
</comment>
<keyword evidence="3" id="KW-1185">Reference proteome</keyword>
<sequence length="161" mass="17224">MKSTSPRRAAIGHRYKPDLSSGLNKSGRGQDSDSDDAVTEPRHAGQNSDAITSEFRRTFETTVLLMRRSASMLRLAPRATSRKSMVVIMTKRRTLRYNGQVPSWDEYTKGTQALKMSPDSLSSVEVSAVLGVKSSEGTLSKTGSSGGRGGHGRCSGGSASV</sequence>
<gene>
    <name evidence="2" type="ORF">C8F04DRAFT_1138471</name>
</gene>
<dbReference type="Proteomes" id="UP001218188">
    <property type="component" value="Unassembled WGS sequence"/>
</dbReference>
<dbReference type="AlphaFoldDB" id="A0AAD6S9S3"/>
<evidence type="ECO:0000313" key="2">
    <source>
        <dbReference type="EMBL" id="KAJ7022330.1"/>
    </source>
</evidence>
<proteinExistence type="predicted"/>
<organism evidence="2 3">
    <name type="scientific">Mycena alexandri</name>
    <dbReference type="NCBI Taxonomy" id="1745969"/>
    <lineage>
        <taxon>Eukaryota</taxon>
        <taxon>Fungi</taxon>
        <taxon>Dikarya</taxon>
        <taxon>Basidiomycota</taxon>
        <taxon>Agaricomycotina</taxon>
        <taxon>Agaricomycetes</taxon>
        <taxon>Agaricomycetidae</taxon>
        <taxon>Agaricales</taxon>
        <taxon>Marasmiineae</taxon>
        <taxon>Mycenaceae</taxon>
        <taxon>Mycena</taxon>
    </lineage>
</organism>
<evidence type="ECO:0000313" key="3">
    <source>
        <dbReference type="Proteomes" id="UP001218188"/>
    </source>
</evidence>
<reference evidence="2" key="1">
    <citation type="submission" date="2023-03" db="EMBL/GenBank/DDBJ databases">
        <title>Massive genome expansion in bonnet fungi (Mycena s.s.) driven by repeated elements and novel gene families across ecological guilds.</title>
        <authorList>
            <consortium name="Lawrence Berkeley National Laboratory"/>
            <person name="Harder C.B."/>
            <person name="Miyauchi S."/>
            <person name="Viragh M."/>
            <person name="Kuo A."/>
            <person name="Thoen E."/>
            <person name="Andreopoulos B."/>
            <person name="Lu D."/>
            <person name="Skrede I."/>
            <person name="Drula E."/>
            <person name="Henrissat B."/>
            <person name="Morin E."/>
            <person name="Kohler A."/>
            <person name="Barry K."/>
            <person name="LaButti K."/>
            <person name="Morin E."/>
            <person name="Salamov A."/>
            <person name="Lipzen A."/>
            <person name="Mereny Z."/>
            <person name="Hegedus B."/>
            <person name="Baldrian P."/>
            <person name="Stursova M."/>
            <person name="Weitz H."/>
            <person name="Taylor A."/>
            <person name="Grigoriev I.V."/>
            <person name="Nagy L.G."/>
            <person name="Martin F."/>
            <person name="Kauserud H."/>
        </authorList>
    </citation>
    <scope>NUCLEOTIDE SEQUENCE</scope>
    <source>
        <strain evidence="2">CBHHK200</strain>
    </source>
</reference>
<dbReference type="EMBL" id="JARJCM010000212">
    <property type="protein sequence ID" value="KAJ7022330.1"/>
    <property type="molecule type" value="Genomic_DNA"/>
</dbReference>
<evidence type="ECO:0000256" key="1">
    <source>
        <dbReference type="SAM" id="MobiDB-lite"/>
    </source>
</evidence>
<accession>A0AAD6S9S3</accession>
<feature type="region of interest" description="Disordered" evidence="1">
    <location>
        <begin position="135"/>
        <end position="161"/>
    </location>
</feature>
<protein>
    <submittedName>
        <fullName evidence="2">Uncharacterized protein</fullName>
    </submittedName>
</protein>